<dbReference type="Gene3D" id="3.10.180.10">
    <property type="entry name" value="2,3-Dihydroxybiphenyl 1,2-Dioxygenase, domain 1"/>
    <property type="match status" value="1"/>
</dbReference>
<dbReference type="EMBL" id="JAFBFC010000004">
    <property type="protein sequence ID" value="MBM7703650.1"/>
    <property type="molecule type" value="Genomic_DNA"/>
</dbReference>
<comment type="caution">
    <text evidence="2">The sequence shown here is derived from an EMBL/GenBank/DDBJ whole genome shotgun (WGS) entry which is preliminary data.</text>
</comment>
<dbReference type="InterPro" id="IPR029068">
    <property type="entry name" value="Glyas_Bleomycin-R_OHBP_Dase"/>
</dbReference>
<evidence type="ECO:0000259" key="1">
    <source>
        <dbReference type="PROSITE" id="PS51819"/>
    </source>
</evidence>
<protein>
    <submittedName>
        <fullName evidence="2">Catechol 2,3-dioxygenase-like lactoylglutathione lyase family enzyme</fullName>
    </submittedName>
</protein>
<proteinExistence type="predicted"/>
<name>A0ABS2QVZ8_9BACI</name>
<dbReference type="PROSITE" id="PS51819">
    <property type="entry name" value="VOC"/>
    <property type="match status" value="1"/>
</dbReference>
<feature type="domain" description="VOC" evidence="1">
    <location>
        <begin position="7"/>
        <end position="121"/>
    </location>
</feature>
<sequence>MSTFIQGIDHVQLTGPKGCEDEARTFYVDKLGLNEIPKPESLRKNGGVWFQCGVQEIHIGVEEGFMPQKKAHPAFVVQNLHTFRQHLINVGVPTKEDTPIVGRERFFVQDPFGNRIEFLEYE</sequence>
<gene>
    <name evidence="2" type="ORF">JOC83_002499</name>
</gene>
<organism evidence="2 3">
    <name type="scientific">Priestia iocasae</name>
    <dbReference type="NCBI Taxonomy" id="2291674"/>
    <lineage>
        <taxon>Bacteria</taxon>
        <taxon>Bacillati</taxon>
        <taxon>Bacillota</taxon>
        <taxon>Bacilli</taxon>
        <taxon>Bacillales</taxon>
        <taxon>Bacillaceae</taxon>
        <taxon>Priestia</taxon>
    </lineage>
</organism>
<dbReference type="Proteomes" id="UP000809829">
    <property type="component" value="Unassembled WGS sequence"/>
</dbReference>
<keyword evidence="3" id="KW-1185">Reference proteome</keyword>
<dbReference type="RefSeq" id="WP_205187606.1">
    <property type="nucleotide sequence ID" value="NZ_JAFBFC010000004.1"/>
</dbReference>
<evidence type="ECO:0000313" key="3">
    <source>
        <dbReference type="Proteomes" id="UP000809829"/>
    </source>
</evidence>
<reference evidence="2 3" key="1">
    <citation type="submission" date="2021-01" db="EMBL/GenBank/DDBJ databases">
        <title>Genomic Encyclopedia of Type Strains, Phase IV (KMG-IV): sequencing the most valuable type-strain genomes for metagenomic binning, comparative biology and taxonomic classification.</title>
        <authorList>
            <person name="Goeker M."/>
        </authorList>
    </citation>
    <scope>NUCLEOTIDE SEQUENCE [LARGE SCALE GENOMIC DNA]</scope>
    <source>
        <strain evidence="2 3">DSM 104297</strain>
    </source>
</reference>
<dbReference type="PANTHER" id="PTHR39175:SF1">
    <property type="entry name" value="FAMILY PROTEIN, PUTATIVE (AFU_ORTHOLOGUE AFUA_3G15060)-RELATED"/>
    <property type="match status" value="1"/>
</dbReference>
<dbReference type="SUPFAM" id="SSF54593">
    <property type="entry name" value="Glyoxalase/Bleomycin resistance protein/Dihydroxybiphenyl dioxygenase"/>
    <property type="match status" value="1"/>
</dbReference>
<dbReference type="InterPro" id="IPR037523">
    <property type="entry name" value="VOC_core"/>
</dbReference>
<evidence type="ECO:0000313" key="2">
    <source>
        <dbReference type="EMBL" id="MBM7703650.1"/>
    </source>
</evidence>
<accession>A0ABS2QVZ8</accession>
<dbReference type="PANTHER" id="PTHR39175">
    <property type="entry name" value="FAMILY PROTEIN, PUTATIVE (AFU_ORTHOLOGUE AFUA_3G15060)-RELATED"/>
    <property type="match status" value="1"/>
</dbReference>